<evidence type="ECO:0000256" key="10">
    <source>
        <dbReference type="SAM" id="MobiDB-lite"/>
    </source>
</evidence>
<feature type="transmembrane region" description="Helical" evidence="11">
    <location>
        <begin position="220"/>
        <end position="245"/>
    </location>
</feature>
<reference evidence="13" key="2">
    <citation type="submission" date="2025-08" db="UniProtKB">
        <authorList>
            <consortium name="Ensembl"/>
        </authorList>
    </citation>
    <scope>IDENTIFICATION</scope>
</reference>
<dbReference type="GO" id="GO:0004930">
    <property type="term" value="F:G protein-coupled receptor activity"/>
    <property type="evidence" value="ECO:0000318"/>
    <property type="project" value="GO_Central"/>
</dbReference>
<dbReference type="GO" id="GO:0005886">
    <property type="term" value="C:plasma membrane"/>
    <property type="evidence" value="ECO:0000318"/>
    <property type="project" value="GO_Central"/>
</dbReference>
<dbReference type="OMA" id="VINTESC"/>
<comment type="similarity">
    <text evidence="9">Belongs to the G-protein coupled receptor 1 family.</text>
</comment>
<comment type="subcellular location">
    <subcellularLocation>
        <location evidence="1">Cell membrane</location>
        <topology evidence="1">Multi-pass membrane protein</topology>
    </subcellularLocation>
</comment>
<evidence type="ECO:0000313" key="13">
    <source>
        <dbReference type="Ensembl" id="ENSMODP00000008979.3"/>
    </source>
</evidence>
<feature type="transmembrane region" description="Helical" evidence="11">
    <location>
        <begin position="74"/>
        <end position="95"/>
    </location>
</feature>
<keyword evidence="5 9" id="KW-0297">G-protein coupled receptor</keyword>
<evidence type="ECO:0000256" key="8">
    <source>
        <dbReference type="ARBA" id="ARBA00023224"/>
    </source>
</evidence>
<dbReference type="InParanoid" id="F6WBQ4"/>
<dbReference type="SUPFAM" id="SSF81321">
    <property type="entry name" value="Family A G protein-coupled receptor-like"/>
    <property type="match status" value="1"/>
</dbReference>
<feature type="transmembrane region" description="Helical" evidence="11">
    <location>
        <begin position="186"/>
        <end position="208"/>
    </location>
</feature>
<dbReference type="PROSITE" id="PS50262">
    <property type="entry name" value="G_PROTEIN_RECEP_F1_2"/>
    <property type="match status" value="1"/>
</dbReference>
<feature type="domain" description="G-protein coupled receptors family 1 profile" evidence="12">
    <location>
        <begin position="54"/>
        <end position="273"/>
    </location>
</feature>
<evidence type="ECO:0000256" key="2">
    <source>
        <dbReference type="ARBA" id="ARBA00022475"/>
    </source>
</evidence>
<evidence type="ECO:0000256" key="11">
    <source>
        <dbReference type="SAM" id="Phobius"/>
    </source>
</evidence>
<evidence type="ECO:0000256" key="6">
    <source>
        <dbReference type="ARBA" id="ARBA00023136"/>
    </source>
</evidence>
<dbReference type="InterPro" id="IPR000276">
    <property type="entry name" value="GPCR_Rhodpsn"/>
</dbReference>
<dbReference type="Proteomes" id="UP000002280">
    <property type="component" value="Chromosome 5"/>
</dbReference>
<dbReference type="FunCoup" id="F6WBQ4">
    <property type="interactions" value="59"/>
</dbReference>
<dbReference type="CDD" id="cd14973">
    <property type="entry name" value="7tmA_Mrgpr"/>
    <property type="match status" value="1"/>
</dbReference>
<dbReference type="InterPro" id="IPR017452">
    <property type="entry name" value="GPCR_Rhodpsn_7TM"/>
</dbReference>
<feature type="transmembrane region" description="Helical" evidence="11">
    <location>
        <begin position="146"/>
        <end position="166"/>
    </location>
</feature>
<proteinExistence type="inferred from homology"/>
<dbReference type="PRINTS" id="PR02108">
    <property type="entry name" value="MRGPCRFAMILY"/>
</dbReference>
<dbReference type="PANTHER" id="PTHR11334:SF29">
    <property type="entry name" value="MAS-RELATED G-PROTEIN COUPLED RECEPTOR MEMBER X2"/>
    <property type="match status" value="1"/>
</dbReference>
<feature type="region of interest" description="Disordered" evidence="10">
    <location>
        <begin position="1"/>
        <end position="21"/>
    </location>
</feature>
<keyword evidence="7 9" id="KW-0675">Receptor</keyword>
<dbReference type="eggNOG" id="ENOG502RTWA">
    <property type="taxonomic scope" value="Eukaryota"/>
</dbReference>
<evidence type="ECO:0000256" key="1">
    <source>
        <dbReference type="ARBA" id="ARBA00004651"/>
    </source>
</evidence>
<dbReference type="GeneTree" id="ENSGT01030000234639"/>
<dbReference type="PANTHER" id="PTHR11334">
    <property type="entry name" value="MAS-RELATED G-PROTEIN COUPLED RECEPTOR"/>
    <property type="match status" value="1"/>
</dbReference>
<dbReference type="PRINTS" id="PR00237">
    <property type="entry name" value="GPCRRHODOPSN"/>
</dbReference>
<keyword evidence="3 9" id="KW-0812">Transmembrane</keyword>
<dbReference type="FunFam" id="1.20.1070.10:FF:000274">
    <property type="entry name" value="Uncharacterized protein"/>
    <property type="match status" value="1"/>
</dbReference>
<dbReference type="Pfam" id="PF00001">
    <property type="entry name" value="7tm_1"/>
    <property type="match status" value="1"/>
</dbReference>
<organism evidence="13 14">
    <name type="scientific">Monodelphis domestica</name>
    <name type="common">Gray short-tailed opossum</name>
    <dbReference type="NCBI Taxonomy" id="13616"/>
    <lineage>
        <taxon>Eukaryota</taxon>
        <taxon>Metazoa</taxon>
        <taxon>Chordata</taxon>
        <taxon>Craniata</taxon>
        <taxon>Vertebrata</taxon>
        <taxon>Euteleostomi</taxon>
        <taxon>Mammalia</taxon>
        <taxon>Metatheria</taxon>
        <taxon>Didelphimorphia</taxon>
        <taxon>Didelphidae</taxon>
        <taxon>Monodelphis</taxon>
    </lineage>
</organism>
<dbReference type="PROSITE" id="PS00237">
    <property type="entry name" value="G_PROTEIN_RECEP_F1_1"/>
    <property type="match status" value="1"/>
</dbReference>
<evidence type="ECO:0000256" key="9">
    <source>
        <dbReference type="RuleBase" id="RU000688"/>
    </source>
</evidence>
<keyword evidence="4 11" id="KW-1133">Transmembrane helix</keyword>
<dbReference type="Ensembl" id="ENSMODT00000009156.3">
    <property type="protein sequence ID" value="ENSMODP00000008979.3"/>
    <property type="gene ID" value="ENSMODG00000007244.3"/>
</dbReference>
<accession>F6WBQ4</accession>
<dbReference type="Bgee" id="ENSMODG00000007244">
    <property type="expression patterns" value="Expressed in liver and 1 other cell type or tissue"/>
</dbReference>
<keyword evidence="8 9" id="KW-0807">Transducer</keyword>
<reference evidence="13 14" key="1">
    <citation type="journal article" date="2007" name="Nature">
        <title>Genome of the marsupial Monodelphis domestica reveals innovation in non-coding sequences.</title>
        <authorList>
            <person name="Mikkelsen T.S."/>
            <person name="Wakefield M.J."/>
            <person name="Aken B."/>
            <person name="Amemiya C.T."/>
            <person name="Chang J.L."/>
            <person name="Duke S."/>
            <person name="Garber M."/>
            <person name="Gentles A.J."/>
            <person name="Goodstadt L."/>
            <person name="Heger A."/>
            <person name="Jurka J."/>
            <person name="Kamal M."/>
            <person name="Mauceli E."/>
            <person name="Searle S.M."/>
            <person name="Sharpe T."/>
            <person name="Baker M.L."/>
            <person name="Batzer M.A."/>
            <person name="Benos P.V."/>
            <person name="Belov K."/>
            <person name="Clamp M."/>
            <person name="Cook A."/>
            <person name="Cuff J."/>
            <person name="Das R."/>
            <person name="Davidow L."/>
            <person name="Deakin J.E."/>
            <person name="Fazzari M.J."/>
            <person name="Glass J.L."/>
            <person name="Grabherr M."/>
            <person name="Greally J.M."/>
            <person name="Gu W."/>
            <person name="Hore T.A."/>
            <person name="Huttley G.A."/>
            <person name="Kleber M."/>
            <person name="Jirtle R.L."/>
            <person name="Koina E."/>
            <person name="Lee J.T."/>
            <person name="Mahony S."/>
            <person name="Marra M.A."/>
            <person name="Miller R.D."/>
            <person name="Nicholls R.D."/>
            <person name="Oda M."/>
            <person name="Papenfuss A.T."/>
            <person name="Parra Z.E."/>
            <person name="Pollock D.D."/>
            <person name="Ray D.A."/>
            <person name="Schein J.E."/>
            <person name="Speed T.P."/>
            <person name="Thompson K."/>
            <person name="VandeBerg J.L."/>
            <person name="Wade C.M."/>
            <person name="Walker J.A."/>
            <person name="Waters P.D."/>
            <person name="Webber C."/>
            <person name="Weidman J.R."/>
            <person name="Xie X."/>
            <person name="Zody M.C."/>
            <person name="Baldwin J."/>
            <person name="Abdouelleil A."/>
            <person name="Abdulkadir J."/>
            <person name="Abebe A."/>
            <person name="Abera B."/>
            <person name="Abreu J."/>
            <person name="Acer S.C."/>
            <person name="Aftuck L."/>
            <person name="Alexander A."/>
            <person name="An P."/>
            <person name="Anderson E."/>
            <person name="Anderson S."/>
            <person name="Arachi H."/>
            <person name="Azer M."/>
            <person name="Bachantsang P."/>
            <person name="Barry A."/>
            <person name="Bayul T."/>
            <person name="Berlin A."/>
            <person name="Bessette D."/>
            <person name="Bloom T."/>
            <person name="Bloom T."/>
            <person name="Boguslavskiy L."/>
            <person name="Bonnet C."/>
            <person name="Boukhgalter B."/>
            <person name="Bourzgui I."/>
            <person name="Brown A."/>
            <person name="Cahill P."/>
            <person name="Channer S."/>
            <person name="Cheshatsang Y."/>
            <person name="Chuda L."/>
            <person name="Citroen M."/>
            <person name="Collymore A."/>
            <person name="Cooke P."/>
            <person name="Costello M."/>
            <person name="D'Aco K."/>
            <person name="Daza R."/>
            <person name="De Haan G."/>
            <person name="DeGray S."/>
            <person name="DeMaso C."/>
            <person name="Dhargay N."/>
            <person name="Dooley K."/>
            <person name="Dooley E."/>
            <person name="Doricent M."/>
            <person name="Dorje P."/>
            <person name="Dorjee K."/>
            <person name="Dupes A."/>
            <person name="Elong R."/>
            <person name="Falk J."/>
            <person name="Farina A."/>
            <person name="Faro S."/>
            <person name="Ferguson D."/>
            <person name="Fisher S."/>
            <person name="Foley C.D."/>
            <person name="Franke A."/>
            <person name="Friedrich D."/>
            <person name="Gadbois L."/>
            <person name="Gearin G."/>
            <person name="Gearin C.R."/>
            <person name="Giannoukos G."/>
            <person name="Goode T."/>
            <person name="Graham J."/>
            <person name="Grandbois E."/>
            <person name="Grewal S."/>
            <person name="Gyaltsen K."/>
            <person name="Hafez N."/>
            <person name="Hagos B."/>
            <person name="Hall J."/>
            <person name="Henson C."/>
            <person name="Hollinger A."/>
            <person name="Honan T."/>
            <person name="Huard M.D."/>
            <person name="Hughes L."/>
            <person name="Hurhula B."/>
            <person name="Husby M.E."/>
            <person name="Kamat A."/>
            <person name="Kanga B."/>
            <person name="Kashin S."/>
            <person name="Khazanovich D."/>
            <person name="Kisner P."/>
            <person name="Lance K."/>
            <person name="Lara M."/>
            <person name="Lee W."/>
            <person name="Lennon N."/>
            <person name="Letendre F."/>
            <person name="LeVine R."/>
            <person name="Lipovsky A."/>
            <person name="Liu X."/>
            <person name="Liu J."/>
            <person name="Liu S."/>
            <person name="Lokyitsang T."/>
            <person name="Lokyitsang Y."/>
            <person name="Lubonja R."/>
            <person name="Lui A."/>
            <person name="MacDonald P."/>
            <person name="Magnisalis V."/>
            <person name="Maru K."/>
            <person name="Matthews C."/>
            <person name="McCusker W."/>
            <person name="McDonough S."/>
            <person name="Mehta T."/>
            <person name="Meldrim J."/>
            <person name="Meneus L."/>
            <person name="Mihai O."/>
            <person name="Mihalev A."/>
            <person name="Mihova T."/>
            <person name="Mittelman R."/>
            <person name="Mlenga V."/>
            <person name="Montmayeur A."/>
            <person name="Mulrain L."/>
            <person name="Navidi A."/>
            <person name="Naylor J."/>
            <person name="Negash T."/>
            <person name="Nguyen T."/>
            <person name="Nguyen N."/>
            <person name="Nicol R."/>
            <person name="Norbu C."/>
            <person name="Norbu N."/>
            <person name="Novod N."/>
            <person name="O'Neill B."/>
            <person name="Osman S."/>
            <person name="Markiewicz E."/>
            <person name="Oyono O.L."/>
            <person name="Patti C."/>
            <person name="Phunkhang P."/>
            <person name="Pierre F."/>
            <person name="Priest M."/>
            <person name="Raghuraman S."/>
            <person name="Rege F."/>
            <person name="Reyes R."/>
            <person name="Rise C."/>
            <person name="Rogov P."/>
            <person name="Ross K."/>
            <person name="Ryan E."/>
            <person name="Settipalli S."/>
            <person name="Shea T."/>
            <person name="Sherpa N."/>
            <person name="Shi L."/>
            <person name="Shih D."/>
            <person name="Sparrow T."/>
            <person name="Spaulding J."/>
            <person name="Stalker J."/>
            <person name="Stange-Thomann N."/>
            <person name="Stavropoulos S."/>
            <person name="Stone C."/>
            <person name="Strader C."/>
            <person name="Tesfaye S."/>
            <person name="Thomson T."/>
            <person name="Thoulutsang Y."/>
            <person name="Thoulutsang D."/>
            <person name="Topham K."/>
            <person name="Topping I."/>
            <person name="Tsamla T."/>
            <person name="Vassiliev H."/>
            <person name="Vo A."/>
            <person name="Wangchuk T."/>
            <person name="Wangdi T."/>
            <person name="Weiand M."/>
            <person name="Wilkinson J."/>
            <person name="Wilson A."/>
            <person name="Yadav S."/>
            <person name="Young G."/>
            <person name="Yu Q."/>
            <person name="Zembek L."/>
            <person name="Zhong D."/>
            <person name="Zimmer A."/>
            <person name="Zwirko Z."/>
            <person name="Jaffe D.B."/>
            <person name="Alvarez P."/>
            <person name="Brockman W."/>
            <person name="Butler J."/>
            <person name="Chin C."/>
            <person name="Gnerre S."/>
            <person name="MacCallum I."/>
            <person name="Graves J.A."/>
            <person name="Ponting C.P."/>
            <person name="Breen M."/>
            <person name="Samollow P.B."/>
            <person name="Lander E.S."/>
            <person name="Lindblad-Toh K."/>
        </authorList>
    </citation>
    <scope>NUCLEOTIDE SEQUENCE [LARGE SCALE GENOMIC DNA]</scope>
</reference>
<evidence type="ECO:0000256" key="4">
    <source>
        <dbReference type="ARBA" id="ARBA00022989"/>
    </source>
</evidence>
<dbReference type="Gene3D" id="1.20.1070.10">
    <property type="entry name" value="Rhodopsin 7-helix transmembrane proteins"/>
    <property type="match status" value="1"/>
</dbReference>
<dbReference type="GO" id="GO:0007186">
    <property type="term" value="P:G protein-coupled receptor signaling pathway"/>
    <property type="evidence" value="ECO:0000318"/>
    <property type="project" value="GO_Central"/>
</dbReference>
<evidence type="ECO:0000256" key="3">
    <source>
        <dbReference type="ARBA" id="ARBA00022692"/>
    </source>
</evidence>
<protein>
    <recommendedName>
        <fullName evidence="12">G-protein coupled receptors family 1 profile domain-containing protein</fullName>
    </recommendedName>
</protein>
<dbReference type="HOGENOM" id="CLU_009579_4_1_1"/>
<evidence type="ECO:0000256" key="5">
    <source>
        <dbReference type="ARBA" id="ARBA00023040"/>
    </source>
</evidence>
<reference evidence="13" key="3">
    <citation type="submission" date="2025-09" db="UniProtKB">
        <authorList>
            <consortium name="Ensembl"/>
        </authorList>
    </citation>
    <scope>IDENTIFICATION</scope>
</reference>
<feature type="transmembrane region" description="Helical" evidence="11">
    <location>
        <begin position="101"/>
        <end position="125"/>
    </location>
</feature>
<dbReference type="InterPro" id="IPR026234">
    <property type="entry name" value="MRGPCRFAMILY"/>
</dbReference>
<sequence length="340" mass="38433">MAVSSTPGQQEYVPDNTTETISNGTLVPESVGKDDLRKWLNILSLVIAPVGLVGNGLVLWLLGFRIQRNHFSVYILNLAAADALVLGSFFVFYPWETVKAHLLYLLEDCILYMFYCVSMSLLAAISTERCLSVLFPIWYRCHRPKHTSAAVCAGIWALALLFWGGYLGVCFHLGCPKFWDDIGHLLAAWFIPVTSVLCVASLTLVLRVQCSSRRRQPPRLYLLVLLTVLVFLLCAVPLGIKIFLWSLSVFDFMPFRLALLLACVNSSANPFIYFFLGSRRRRRGREPLGVVLQRALGEEQESEIGDRDMPGEKLKIRDLRMNLIHLDALRRQNGRGRELL</sequence>
<feature type="transmembrane region" description="Helical" evidence="11">
    <location>
        <begin position="39"/>
        <end position="62"/>
    </location>
</feature>
<name>F6WBQ4_MONDO</name>
<evidence type="ECO:0000313" key="14">
    <source>
        <dbReference type="Proteomes" id="UP000002280"/>
    </source>
</evidence>
<keyword evidence="14" id="KW-1185">Reference proteome</keyword>
<evidence type="ECO:0000256" key="7">
    <source>
        <dbReference type="ARBA" id="ARBA00023170"/>
    </source>
</evidence>
<feature type="transmembrane region" description="Helical" evidence="11">
    <location>
        <begin position="257"/>
        <end position="276"/>
    </location>
</feature>
<dbReference type="AlphaFoldDB" id="F6WBQ4"/>
<keyword evidence="6 11" id="KW-0472">Membrane</keyword>
<evidence type="ECO:0000259" key="12">
    <source>
        <dbReference type="PROSITE" id="PS50262"/>
    </source>
</evidence>
<keyword evidence="2" id="KW-1003">Cell membrane</keyword>